<evidence type="ECO:0000313" key="1">
    <source>
        <dbReference type="EMBL" id="KWX12517.1"/>
    </source>
</evidence>
<dbReference type="OrthoDB" id="10255914at2759"/>
<name>A0A132NR69_GIAIN</name>
<protein>
    <submittedName>
        <fullName evidence="1">Putative membrane spanning protein</fullName>
    </submittedName>
</protein>
<dbReference type="InterPro" id="IPR016024">
    <property type="entry name" value="ARM-type_fold"/>
</dbReference>
<dbReference type="AlphaFoldDB" id="A0A132NR69"/>
<comment type="caution">
    <text evidence="1">The sequence shown here is derived from an EMBL/GenBank/DDBJ whole genome shotgun (WGS) entry which is preliminary data.</text>
</comment>
<organism evidence="1 2">
    <name type="scientific">Giardia duodenalis assemblage B</name>
    <dbReference type="NCBI Taxonomy" id="1394984"/>
    <lineage>
        <taxon>Eukaryota</taxon>
        <taxon>Metamonada</taxon>
        <taxon>Diplomonadida</taxon>
        <taxon>Hexamitidae</taxon>
        <taxon>Giardiinae</taxon>
        <taxon>Giardia</taxon>
    </lineage>
</organism>
<dbReference type="SUPFAM" id="SSF48371">
    <property type="entry name" value="ARM repeat"/>
    <property type="match status" value="1"/>
</dbReference>
<sequence>MPLSLKNSLHSATASPGELVALIQAALSPTSTNDERVALNIEIVNLVSSNDNYSSVLAKIALLPDEVASVPVKLASLSQIRYMFIQLRCPPIHTTNEVFTTLFNVICSTSVSSLLSASIDTFSTVLTRSSHPPYDTLLAVCASTNSICGTVIKLRNMAPALLFIVDMHISEPELSVRILRLIESIIEKLSTYHLVSEKGLGSNLDSFICYMLAVMDCVLSQYKELPAFASLMTHIMSIFILLIPGARTIPQSTIEPLVMKILTLVADILSAHQRTFQTNQSVGHILSNKKTAYTLLAVSWRCLSHIFSIYQMALDHALNTARDLACKSILTDLSLLIPHTELTNICGPVGFCFLNALPKDPGGPFEAYVAGPLAILQTILNYGSMQTNDAIASSFFHDQSVSMVISNLIVYGCCLDSYDLAEWMTSPFNGALLDISGGKVNECCDFTTECFFGFQGFLIKSFITTFTTAITTFSSLTEESTEYFTTALTLDSILAVFGAIWPSLTIDNDHPEIDGHSDRIIDKDYGALFLFEDAYSIFDSLFRVCSLVLKRPLYCSSATGQLSSLGNLLLLRRLTLFLTYVSAAILPEFVDSCFSLLLCFLQAPMLTDQSPSGDRPVETYIGLQVLAANAVATIITDMSSANAQKESLLSSNHVLNILFAEMDILAAVFSDSNRLPSDGYLDAHTRLVESLLSFVNSEQDNIRLEQSFFTSILGSLGSLVMRALKFSDRSSVLHRLLNCYREALVISIYAFNLEQQSDLSASLELFKLVYPVYMNTILPLINSVLIDTVLEVIRAILSLLDLCSSFEHSNECLEATALMLFQLASTTKQSASSRELMYTHTTVTSLIITMIQLYPTYMLTGGQAVTIGFLSYLFSFTEGHTDIPGFCQTFATFMESLADANELPRVLYKDTQLIDFLPRIHQFISRYAYVPPDTPLIQVDSLMVMDLPMSAILIYLSFRCAYTSINADSHRSILLRAYCYAAPLVYAIDTCVAVLGSADTFLTRLSDFLTNLLPCLNDALFNKRIATILQVFITLDSYDGPQSSDIHTILNHCMPHLAETVHQFRDLNTEETDPTYTAIMRALENLIDRRSVNEQ</sequence>
<accession>A0A132NR69</accession>
<proteinExistence type="predicted"/>
<dbReference type="VEuPathDB" id="GiardiaDB:QR46_3504"/>
<dbReference type="EMBL" id="JXTI01000113">
    <property type="protein sequence ID" value="KWX12517.1"/>
    <property type="molecule type" value="Genomic_DNA"/>
</dbReference>
<gene>
    <name evidence="1" type="ORF">QR46_3504</name>
</gene>
<evidence type="ECO:0000313" key="2">
    <source>
        <dbReference type="Proteomes" id="UP000070089"/>
    </source>
</evidence>
<dbReference type="Proteomes" id="UP000070089">
    <property type="component" value="Unassembled WGS sequence"/>
</dbReference>
<reference evidence="1 2" key="1">
    <citation type="journal article" date="2015" name="Mol. Biochem. Parasitol.">
        <title>Identification of polymorphic genes for use in assemblage B genotyping assays through comparative genomics of multiple assemblage B Giardia duodenalis isolates.</title>
        <authorList>
            <person name="Wielinga C."/>
            <person name="Thompson R.C."/>
            <person name="Monis P."/>
            <person name="Ryan U."/>
        </authorList>
    </citation>
    <scope>NUCLEOTIDE SEQUENCE [LARGE SCALE GENOMIC DNA]</scope>
    <source>
        <strain evidence="1 2">BAH15c1</strain>
    </source>
</reference>